<name>A0ABT5HN58_9CAUL</name>
<keyword evidence="2" id="KW-0732">Signal</keyword>
<accession>A0ABT5HN58</accession>
<dbReference type="Proteomes" id="UP001218579">
    <property type="component" value="Unassembled WGS sequence"/>
</dbReference>
<proteinExistence type="predicted"/>
<feature type="compositionally biased region" description="Polar residues" evidence="1">
    <location>
        <begin position="28"/>
        <end position="39"/>
    </location>
</feature>
<sequence length="196" mass="20207">MSSFFDIVISFVAALIAAAFAHFGASEMPTSRATPSSVPEASAPQDAPARSAPSAAPAQPAMTPVSAPQPPEPPRFDNSAEMAAIEAEHMAAAAAHEAQMRAHEAEMRAFDAMLQATRKAVSEADIRSHLSFQSDGKTISGLTQSEQAALNAAVASHIEVMVSASIADGPEICTAPEVFRAPALTAQVNPGISLSL</sequence>
<feature type="compositionally biased region" description="Low complexity" evidence="1">
    <location>
        <begin position="41"/>
        <end position="61"/>
    </location>
</feature>
<comment type="caution">
    <text evidence="3">The sequence shown here is derived from an EMBL/GenBank/DDBJ whole genome shotgun (WGS) entry which is preliminary data.</text>
</comment>
<protein>
    <submittedName>
        <fullName evidence="3">Uncharacterized protein</fullName>
    </submittedName>
</protein>
<organism evidence="3 4">
    <name type="scientific">Asticcacaulis machinosus</name>
    <dbReference type="NCBI Taxonomy" id="2984211"/>
    <lineage>
        <taxon>Bacteria</taxon>
        <taxon>Pseudomonadati</taxon>
        <taxon>Pseudomonadota</taxon>
        <taxon>Alphaproteobacteria</taxon>
        <taxon>Caulobacterales</taxon>
        <taxon>Caulobacteraceae</taxon>
        <taxon>Asticcacaulis</taxon>
    </lineage>
</organism>
<evidence type="ECO:0000313" key="3">
    <source>
        <dbReference type="EMBL" id="MDC7677657.1"/>
    </source>
</evidence>
<evidence type="ECO:0000256" key="1">
    <source>
        <dbReference type="SAM" id="MobiDB-lite"/>
    </source>
</evidence>
<keyword evidence="4" id="KW-1185">Reference proteome</keyword>
<feature type="region of interest" description="Disordered" evidence="1">
    <location>
        <begin position="27"/>
        <end position="77"/>
    </location>
</feature>
<dbReference type="EMBL" id="JAQQKV010000004">
    <property type="protein sequence ID" value="MDC7677657.1"/>
    <property type="molecule type" value="Genomic_DNA"/>
</dbReference>
<gene>
    <name evidence="3" type="ORF">PQU98_16050</name>
</gene>
<evidence type="ECO:0000313" key="4">
    <source>
        <dbReference type="Proteomes" id="UP001218579"/>
    </source>
</evidence>
<reference evidence="3 4" key="1">
    <citation type="submission" date="2023-01" db="EMBL/GenBank/DDBJ databases">
        <title>Novel species of the genus Asticcacaulis isolated from rivers.</title>
        <authorList>
            <person name="Lu H."/>
        </authorList>
    </citation>
    <scope>NUCLEOTIDE SEQUENCE [LARGE SCALE GENOMIC DNA]</scope>
    <source>
        <strain evidence="3 4">LKC15W</strain>
    </source>
</reference>
<dbReference type="RefSeq" id="WP_272745977.1">
    <property type="nucleotide sequence ID" value="NZ_JAQQKV010000004.1"/>
</dbReference>
<evidence type="ECO:0000256" key="2">
    <source>
        <dbReference type="SAM" id="SignalP"/>
    </source>
</evidence>
<feature type="signal peptide" evidence="2">
    <location>
        <begin position="1"/>
        <end position="21"/>
    </location>
</feature>
<feature type="chain" id="PRO_5046626190" evidence="2">
    <location>
        <begin position="22"/>
        <end position="196"/>
    </location>
</feature>